<sequence length="319" mass="36882">MAGPSRGNVPSNFVKFRLDRFTDKDKCDLSLIKIGEYRRTPLYEPSIRAMRLSLSDVSKQLEMDRTSNEQFNRAWEMAQKTYKTKSSYISTKFKGPEEYCIALICFTLDDPYKIYDDFNQQCQQLGITIPWADFPYKSLLYLLIQAEMRLRNVDEIEASGTHIISSPISSSITSDLDHIIEENGDVSSEENSLTSSKRVEPRLKRATHRVYRGLDFAIDEEFQARNLVAFSQLIPATLNGHLLTRLLSEKRKRVTLLEIDQISWSSRYIAPLSVFPIEKEVIIWPWIKFYVEERKMIGNNVEKIVLKPTSQSFLGNSIV</sequence>
<keyword evidence="12" id="KW-1185">Reference proteome</keyword>
<dbReference type="EMBL" id="CAXLJM020000049">
    <property type="protein sequence ID" value="CAL8113940.1"/>
    <property type="molecule type" value="Genomic_DNA"/>
</dbReference>
<evidence type="ECO:0000256" key="10">
    <source>
        <dbReference type="RuleBase" id="RU361228"/>
    </source>
</evidence>
<evidence type="ECO:0000256" key="1">
    <source>
        <dbReference type="ARBA" id="ARBA00004613"/>
    </source>
</evidence>
<keyword evidence="3" id="KW-0964">Secreted</keyword>
<dbReference type="InterPro" id="IPR000768">
    <property type="entry name" value="ART"/>
</dbReference>
<comment type="catalytic activity">
    <reaction evidence="9 10">
        <text>L-arginyl-[protein] + NAD(+) = N(omega)-(ADP-D-ribosyl)-L-arginyl-[protein] + nicotinamide + H(+)</text>
        <dbReference type="Rhea" id="RHEA:19149"/>
        <dbReference type="Rhea" id="RHEA-COMP:10532"/>
        <dbReference type="Rhea" id="RHEA-COMP:15087"/>
        <dbReference type="ChEBI" id="CHEBI:15378"/>
        <dbReference type="ChEBI" id="CHEBI:17154"/>
        <dbReference type="ChEBI" id="CHEBI:29965"/>
        <dbReference type="ChEBI" id="CHEBI:57540"/>
        <dbReference type="ChEBI" id="CHEBI:142554"/>
        <dbReference type="EC" id="2.4.2.31"/>
    </reaction>
</comment>
<evidence type="ECO:0000256" key="3">
    <source>
        <dbReference type="ARBA" id="ARBA00022525"/>
    </source>
</evidence>
<accession>A0ABP1QXL6</accession>
<keyword evidence="5 10" id="KW-0328">Glycosyltransferase</keyword>
<evidence type="ECO:0000256" key="5">
    <source>
        <dbReference type="ARBA" id="ARBA00022676"/>
    </source>
</evidence>
<comment type="subcellular location">
    <subcellularLocation>
        <location evidence="1">Secreted</location>
    </subcellularLocation>
</comment>
<dbReference type="SUPFAM" id="SSF56399">
    <property type="entry name" value="ADP-ribosylation"/>
    <property type="match status" value="1"/>
</dbReference>
<keyword evidence="10" id="KW-0521">NADP</keyword>
<evidence type="ECO:0000256" key="7">
    <source>
        <dbReference type="ARBA" id="ARBA00022695"/>
    </source>
</evidence>
<protein>
    <recommendedName>
        <fullName evidence="10">NAD(P)(+)--arginine ADP-ribosyltransferase</fullName>
        <ecNumber evidence="10">2.4.2.31</ecNumber>
    </recommendedName>
    <alternativeName>
        <fullName evidence="10">Mono(ADP-ribosyl)transferase</fullName>
    </alternativeName>
</protein>
<proteinExistence type="inferred from homology"/>
<evidence type="ECO:0000256" key="2">
    <source>
        <dbReference type="ARBA" id="ARBA00009558"/>
    </source>
</evidence>
<dbReference type="PANTHER" id="PTHR10339">
    <property type="entry name" value="ADP-RIBOSYLTRANSFERASE"/>
    <property type="match status" value="1"/>
</dbReference>
<evidence type="ECO:0000256" key="8">
    <source>
        <dbReference type="ARBA" id="ARBA00023026"/>
    </source>
</evidence>
<organism evidence="11 12">
    <name type="scientific">Orchesella dallaii</name>
    <dbReference type="NCBI Taxonomy" id="48710"/>
    <lineage>
        <taxon>Eukaryota</taxon>
        <taxon>Metazoa</taxon>
        <taxon>Ecdysozoa</taxon>
        <taxon>Arthropoda</taxon>
        <taxon>Hexapoda</taxon>
        <taxon>Collembola</taxon>
        <taxon>Entomobryomorpha</taxon>
        <taxon>Entomobryoidea</taxon>
        <taxon>Orchesellidae</taxon>
        <taxon>Orchesellinae</taxon>
        <taxon>Orchesella</taxon>
    </lineage>
</organism>
<dbReference type="Pfam" id="PF01129">
    <property type="entry name" value="ART"/>
    <property type="match status" value="1"/>
</dbReference>
<keyword evidence="4" id="KW-0800">Toxin</keyword>
<dbReference type="Gene3D" id="3.90.176.10">
    <property type="entry name" value="Toxin ADP-ribosyltransferase, Chain A, domain 1"/>
    <property type="match status" value="1"/>
</dbReference>
<evidence type="ECO:0000313" key="12">
    <source>
        <dbReference type="Proteomes" id="UP001642540"/>
    </source>
</evidence>
<evidence type="ECO:0000256" key="9">
    <source>
        <dbReference type="ARBA" id="ARBA00047597"/>
    </source>
</evidence>
<dbReference type="EC" id="2.4.2.31" evidence="10"/>
<evidence type="ECO:0000256" key="6">
    <source>
        <dbReference type="ARBA" id="ARBA00022679"/>
    </source>
</evidence>
<keyword evidence="10" id="KW-0520">NAD</keyword>
<evidence type="ECO:0000313" key="11">
    <source>
        <dbReference type="EMBL" id="CAL8113940.1"/>
    </source>
</evidence>
<dbReference type="InterPro" id="IPR050999">
    <property type="entry name" value="ADP-ribosyltransferase_ARG"/>
</dbReference>
<reference evidence="11 12" key="1">
    <citation type="submission" date="2024-08" db="EMBL/GenBank/DDBJ databases">
        <authorList>
            <person name="Cucini C."/>
            <person name="Frati F."/>
        </authorList>
    </citation>
    <scope>NUCLEOTIDE SEQUENCE [LARGE SCALE GENOMIC DNA]</scope>
</reference>
<comment type="caution">
    <text evidence="11">The sequence shown here is derived from an EMBL/GenBank/DDBJ whole genome shotgun (WGS) entry which is preliminary data.</text>
</comment>
<name>A0ABP1QXL6_9HEXA</name>
<keyword evidence="7" id="KW-0548">Nucleotidyltransferase</keyword>
<gene>
    <name evidence="11" type="ORF">ODALV1_LOCUS16243</name>
</gene>
<keyword evidence="8" id="KW-0843">Virulence</keyword>
<evidence type="ECO:0000256" key="4">
    <source>
        <dbReference type="ARBA" id="ARBA00022656"/>
    </source>
</evidence>
<keyword evidence="6 10" id="KW-0808">Transferase</keyword>
<comment type="similarity">
    <text evidence="2 10">Belongs to the Arg-specific ADP-ribosyltransferase family.</text>
</comment>
<dbReference type="Proteomes" id="UP001642540">
    <property type="component" value="Unassembled WGS sequence"/>
</dbReference>
<dbReference type="PANTHER" id="PTHR10339:SF25">
    <property type="entry name" value="SECRETED EXOENZYME S"/>
    <property type="match status" value="1"/>
</dbReference>